<proteinExistence type="predicted"/>
<organism evidence="2 3">
    <name type="scientific">Dendrobium catenatum</name>
    <dbReference type="NCBI Taxonomy" id="906689"/>
    <lineage>
        <taxon>Eukaryota</taxon>
        <taxon>Viridiplantae</taxon>
        <taxon>Streptophyta</taxon>
        <taxon>Embryophyta</taxon>
        <taxon>Tracheophyta</taxon>
        <taxon>Spermatophyta</taxon>
        <taxon>Magnoliopsida</taxon>
        <taxon>Liliopsida</taxon>
        <taxon>Asparagales</taxon>
        <taxon>Orchidaceae</taxon>
        <taxon>Epidendroideae</taxon>
        <taxon>Malaxideae</taxon>
        <taxon>Dendrobiinae</taxon>
        <taxon>Dendrobium</taxon>
    </lineage>
</organism>
<sequence length="366" mass="40983">MEGGDEGLVKLLDSKDLQQQSKALDKLTDRVEDRQLDSTRVQECVSVHVFLHSHVLHFVGVLLSIQAMAALASSKEADWNTMRMRSTRSPWTKQPMAADKDPSVRMEMQDTPMTVQLGRVARIQLANAVIETRNTGATIHFSGLEFSAATARAAAVPVYGINSEEPSGRSYSARTAAKGTTQGRTCVFKRLSQSETLTAKRVVTGRKISAVTVNTTILPRETVASGRCDAEASSYGGRLNRRQRRKKKAELRAQQLPVPIHPSNLLAQESEINIPTHNRFSNLKWIKRSSSSGELKKSFWERQSEAPAPQKTREPERLSSRVHRVLKIVKEKGLMKKFQRPLIVEARRTPPRDRLSSIVIVERRDS</sequence>
<protein>
    <submittedName>
        <fullName evidence="2">Uncharacterized protein</fullName>
    </submittedName>
</protein>
<accession>A0A2I0XD46</accession>
<evidence type="ECO:0000313" key="2">
    <source>
        <dbReference type="EMBL" id="PKU85847.1"/>
    </source>
</evidence>
<evidence type="ECO:0000313" key="3">
    <source>
        <dbReference type="Proteomes" id="UP000233837"/>
    </source>
</evidence>
<keyword evidence="3" id="KW-1185">Reference proteome</keyword>
<name>A0A2I0XD46_9ASPA</name>
<feature type="region of interest" description="Disordered" evidence="1">
    <location>
        <begin position="82"/>
        <end position="102"/>
    </location>
</feature>
<dbReference type="Proteomes" id="UP000233837">
    <property type="component" value="Unassembled WGS sequence"/>
</dbReference>
<feature type="compositionally biased region" description="Polar residues" evidence="1">
    <location>
        <begin position="83"/>
        <end position="92"/>
    </location>
</feature>
<gene>
    <name evidence="2" type="ORF">MA16_Dca023657</name>
</gene>
<dbReference type="STRING" id="906689.A0A2I0XD46"/>
<feature type="region of interest" description="Disordered" evidence="1">
    <location>
        <begin position="299"/>
        <end position="319"/>
    </location>
</feature>
<reference evidence="2 3" key="2">
    <citation type="journal article" date="2017" name="Nature">
        <title>The Apostasia genome and the evolution of orchids.</title>
        <authorList>
            <person name="Zhang G.Q."/>
            <person name="Liu K.W."/>
            <person name="Li Z."/>
            <person name="Lohaus R."/>
            <person name="Hsiao Y.Y."/>
            <person name="Niu S.C."/>
            <person name="Wang J.Y."/>
            <person name="Lin Y.C."/>
            <person name="Xu Q."/>
            <person name="Chen L.J."/>
            <person name="Yoshida K."/>
            <person name="Fujiwara S."/>
            <person name="Wang Z.W."/>
            <person name="Zhang Y.Q."/>
            <person name="Mitsuda N."/>
            <person name="Wang M."/>
            <person name="Liu G.H."/>
            <person name="Pecoraro L."/>
            <person name="Huang H.X."/>
            <person name="Xiao X.J."/>
            <person name="Lin M."/>
            <person name="Wu X.Y."/>
            <person name="Wu W.L."/>
            <person name="Chen Y.Y."/>
            <person name="Chang S.B."/>
            <person name="Sakamoto S."/>
            <person name="Ohme-Takagi M."/>
            <person name="Yagi M."/>
            <person name="Zeng S.J."/>
            <person name="Shen C.Y."/>
            <person name="Yeh C.M."/>
            <person name="Luo Y.B."/>
            <person name="Tsai W.C."/>
            <person name="Van de Peer Y."/>
            <person name="Liu Z.J."/>
        </authorList>
    </citation>
    <scope>NUCLEOTIDE SEQUENCE [LARGE SCALE GENOMIC DNA]</scope>
    <source>
        <tissue evidence="2">The whole plant</tissue>
    </source>
</reference>
<dbReference type="AlphaFoldDB" id="A0A2I0XD46"/>
<evidence type="ECO:0000256" key="1">
    <source>
        <dbReference type="SAM" id="MobiDB-lite"/>
    </source>
</evidence>
<reference evidence="2 3" key="1">
    <citation type="journal article" date="2016" name="Sci. Rep.">
        <title>The Dendrobium catenatum Lindl. genome sequence provides insights into polysaccharide synthase, floral development and adaptive evolution.</title>
        <authorList>
            <person name="Zhang G.Q."/>
            <person name="Xu Q."/>
            <person name="Bian C."/>
            <person name="Tsai W.C."/>
            <person name="Yeh C.M."/>
            <person name="Liu K.W."/>
            <person name="Yoshida K."/>
            <person name="Zhang L.S."/>
            <person name="Chang S.B."/>
            <person name="Chen F."/>
            <person name="Shi Y."/>
            <person name="Su Y.Y."/>
            <person name="Zhang Y.Q."/>
            <person name="Chen L.J."/>
            <person name="Yin Y."/>
            <person name="Lin M."/>
            <person name="Huang H."/>
            <person name="Deng H."/>
            <person name="Wang Z.W."/>
            <person name="Zhu S.L."/>
            <person name="Zhao X."/>
            <person name="Deng C."/>
            <person name="Niu S.C."/>
            <person name="Huang J."/>
            <person name="Wang M."/>
            <person name="Liu G.H."/>
            <person name="Yang H.J."/>
            <person name="Xiao X.J."/>
            <person name="Hsiao Y.Y."/>
            <person name="Wu W.L."/>
            <person name="Chen Y.Y."/>
            <person name="Mitsuda N."/>
            <person name="Ohme-Takagi M."/>
            <person name="Luo Y.B."/>
            <person name="Van de Peer Y."/>
            <person name="Liu Z.J."/>
        </authorList>
    </citation>
    <scope>NUCLEOTIDE SEQUENCE [LARGE SCALE GENOMIC DNA]</scope>
    <source>
        <tissue evidence="2">The whole plant</tissue>
    </source>
</reference>
<dbReference type="EMBL" id="KZ501959">
    <property type="protein sequence ID" value="PKU85847.1"/>
    <property type="molecule type" value="Genomic_DNA"/>
</dbReference>